<dbReference type="CTD" id="20250555"/>
<dbReference type="Proteomes" id="UP000030746">
    <property type="component" value="Unassembled WGS sequence"/>
</dbReference>
<dbReference type="PROSITE" id="PS50948">
    <property type="entry name" value="PAN"/>
    <property type="match status" value="1"/>
</dbReference>
<feature type="signal peptide" evidence="1">
    <location>
        <begin position="1"/>
        <end position="24"/>
    </location>
</feature>
<dbReference type="KEGG" id="lgi:LOTGIDRAFT_237777"/>
<keyword evidence="1" id="KW-0732">Signal</keyword>
<protein>
    <recommendedName>
        <fullName evidence="2">Apple domain-containing protein</fullName>
    </recommendedName>
</protein>
<dbReference type="HOGENOM" id="CLU_136999_0_0_1"/>
<sequence>MTVISNLMLVIVVLCVVSLQVASPKPNLRTRKAVDAGKEDCYNITKDKWLYYEYLKLNLVKTEDECKPLCEKNNKCSTFWLQRYDISEDIKFFCVLQQKPIIFVAEDMNVEECKQNCAAMKECKTLMNYRRSCYLYDIEYSNIPADKFKQDTGSIVAQKTC</sequence>
<evidence type="ECO:0000313" key="4">
    <source>
        <dbReference type="Proteomes" id="UP000030746"/>
    </source>
</evidence>
<evidence type="ECO:0000259" key="2">
    <source>
        <dbReference type="PROSITE" id="PS50948"/>
    </source>
</evidence>
<proteinExistence type="predicted"/>
<dbReference type="RefSeq" id="XP_009046061.1">
    <property type="nucleotide sequence ID" value="XM_009047813.1"/>
</dbReference>
<dbReference type="EMBL" id="KB200071">
    <property type="protein sequence ID" value="ESP03262.1"/>
    <property type="molecule type" value="Genomic_DNA"/>
</dbReference>
<accession>V4BB58</accession>
<dbReference type="GeneID" id="20250555"/>
<evidence type="ECO:0000256" key="1">
    <source>
        <dbReference type="SAM" id="SignalP"/>
    </source>
</evidence>
<dbReference type="InterPro" id="IPR003609">
    <property type="entry name" value="Pan_app"/>
</dbReference>
<reference evidence="3 4" key="1">
    <citation type="journal article" date="2013" name="Nature">
        <title>Insights into bilaterian evolution from three spiralian genomes.</title>
        <authorList>
            <person name="Simakov O."/>
            <person name="Marletaz F."/>
            <person name="Cho S.J."/>
            <person name="Edsinger-Gonzales E."/>
            <person name="Havlak P."/>
            <person name="Hellsten U."/>
            <person name="Kuo D.H."/>
            <person name="Larsson T."/>
            <person name="Lv J."/>
            <person name="Arendt D."/>
            <person name="Savage R."/>
            <person name="Osoegawa K."/>
            <person name="de Jong P."/>
            <person name="Grimwood J."/>
            <person name="Chapman J.A."/>
            <person name="Shapiro H."/>
            <person name="Aerts A."/>
            <person name="Otillar R.P."/>
            <person name="Terry A.Y."/>
            <person name="Boore J.L."/>
            <person name="Grigoriev I.V."/>
            <person name="Lindberg D.R."/>
            <person name="Seaver E.C."/>
            <person name="Weisblat D.A."/>
            <person name="Putnam N.H."/>
            <person name="Rokhsar D.S."/>
        </authorList>
    </citation>
    <scope>NUCLEOTIDE SEQUENCE [LARGE SCALE GENOMIC DNA]</scope>
</reference>
<feature type="domain" description="Apple" evidence="2">
    <location>
        <begin position="76"/>
        <end position="161"/>
    </location>
</feature>
<feature type="chain" id="PRO_5004717950" description="Apple domain-containing protein" evidence="1">
    <location>
        <begin position="25"/>
        <end position="161"/>
    </location>
</feature>
<keyword evidence="4" id="KW-1185">Reference proteome</keyword>
<name>V4BB58_LOTGI</name>
<organism evidence="3 4">
    <name type="scientific">Lottia gigantea</name>
    <name type="common">Giant owl limpet</name>
    <dbReference type="NCBI Taxonomy" id="225164"/>
    <lineage>
        <taxon>Eukaryota</taxon>
        <taxon>Metazoa</taxon>
        <taxon>Spiralia</taxon>
        <taxon>Lophotrochozoa</taxon>
        <taxon>Mollusca</taxon>
        <taxon>Gastropoda</taxon>
        <taxon>Patellogastropoda</taxon>
        <taxon>Lottioidea</taxon>
        <taxon>Lottiidae</taxon>
        <taxon>Lottia</taxon>
    </lineage>
</organism>
<evidence type="ECO:0000313" key="3">
    <source>
        <dbReference type="EMBL" id="ESP03262.1"/>
    </source>
</evidence>
<gene>
    <name evidence="3" type="ORF">LOTGIDRAFT_237777</name>
</gene>
<dbReference type="AlphaFoldDB" id="V4BB58"/>